<dbReference type="Gene3D" id="2.30.29.30">
    <property type="entry name" value="Pleckstrin-homology domain (PH domain)/Phosphotyrosine-binding domain (PTB)"/>
    <property type="match status" value="1"/>
</dbReference>
<feature type="compositionally biased region" description="Basic and acidic residues" evidence="8">
    <location>
        <begin position="872"/>
        <end position="885"/>
    </location>
</feature>
<evidence type="ECO:0000256" key="8">
    <source>
        <dbReference type="SAM" id="MobiDB-lite"/>
    </source>
</evidence>
<dbReference type="Pfam" id="PF21989">
    <property type="entry name" value="RA_2"/>
    <property type="match status" value="1"/>
</dbReference>
<feature type="compositionally biased region" description="Pro residues" evidence="8">
    <location>
        <begin position="762"/>
        <end position="778"/>
    </location>
</feature>
<keyword evidence="12" id="KW-1185">Reference proteome</keyword>
<feature type="compositionally biased region" description="Low complexity" evidence="8">
    <location>
        <begin position="891"/>
        <end position="902"/>
    </location>
</feature>
<evidence type="ECO:0000256" key="6">
    <source>
        <dbReference type="ARBA" id="ARBA00023212"/>
    </source>
</evidence>
<comment type="similarity">
    <text evidence="7">Belongs to the MRL family.</text>
</comment>
<accession>A0A7K8J086</accession>
<feature type="compositionally biased region" description="Polar residues" evidence="8">
    <location>
        <begin position="1062"/>
        <end position="1077"/>
    </location>
</feature>
<feature type="domain" description="Ras-associating" evidence="10">
    <location>
        <begin position="273"/>
        <end position="359"/>
    </location>
</feature>
<dbReference type="PROSITE" id="PS50003">
    <property type="entry name" value="PH_DOMAIN"/>
    <property type="match status" value="1"/>
</dbReference>
<dbReference type="EMBL" id="VWYX01000859">
    <property type="protein sequence ID" value="NXD97601.1"/>
    <property type="molecule type" value="Genomic_DNA"/>
</dbReference>
<dbReference type="GO" id="GO:0007165">
    <property type="term" value="P:signal transduction"/>
    <property type="evidence" value="ECO:0007669"/>
    <property type="project" value="InterPro"/>
</dbReference>
<feature type="region of interest" description="Disordered" evidence="8">
    <location>
        <begin position="539"/>
        <end position="573"/>
    </location>
</feature>
<keyword evidence="4" id="KW-0963">Cytoplasm</keyword>
<feature type="compositionally biased region" description="Pro residues" evidence="8">
    <location>
        <begin position="949"/>
        <end position="972"/>
    </location>
</feature>
<dbReference type="CDD" id="cd01259">
    <property type="entry name" value="PH_APBB1IP"/>
    <property type="match status" value="1"/>
</dbReference>
<keyword evidence="5" id="KW-0472">Membrane</keyword>
<feature type="non-terminal residue" evidence="11">
    <location>
        <position position="1"/>
    </location>
</feature>
<dbReference type="Gene3D" id="3.10.20.90">
    <property type="entry name" value="Phosphatidylinositol 3-kinase Catalytic Subunit, Chain A, domain 1"/>
    <property type="match status" value="1"/>
</dbReference>
<feature type="region of interest" description="Disordered" evidence="8">
    <location>
        <begin position="118"/>
        <end position="154"/>
    </location>
</feature>
<reference evidence="11 12" key="1">
    <citation type="submission" date="2019-09" db="EMBL/GenBank/DDBJ databases">
        <title>Bird 10,000 Genomes (B10K) Project - Family phase.</title>
        <authorList>
            <person name="Zhang G."/>
        </authorList>
    </citation>
    <scope>NUCLEOTIDE SEQUENCE [LARGE SCALE GENOMIC DNA]</scope>
    <source>
        <strain evidence="11">B10K-CU-031-19</strain>
        <tissue evidence="11">Muscle</tissue>
    </source>
</reference>
<evidence type="ECO:0000256" key="3">
    <source>
        <dbReference type="ARBA" id="ARBA00022475"/>
    </source>
</evidence>
<dbReference type="InterPro" id="IPR011993">
    <property type="entry name" value="PH-like_dom_sf"/>
</dbReference>
<evidence type="ECO:0000256" key="7">
    <source>
        <dbReference type="ARBA" id="ARBA00038382"/>
    </source>
</evidence>
<name>A0A7K8J086_9PASS</name>
<dbReference type="SUPFAM" id="SSF54236">
    <property type="entry name" value="Ubiquitin-like"/>
    <property type="match status" value="1"/>
</dbReference>
<evidence type="ECO:0000313" key="12">
    <source>
        <dbReference type="Proteomes" id="UP000541605"/>
    </source>
</evidence>
<dbReference type="PROSITE" id="PS50200">
    <property type="entry name" value="RA"/>
    <property type="match status" value="1"/>
</dbReference>
<dbReference type="AlphaFoldDB" id="A0A7K8J086"/>
<dbReference type="InterPro" id="IPR001849">
    <property type="entry name" value="PH_domain"/>
</dbReference>
<feature type="compositionally biased region" description="Low complexity" evidence="8">
    <location>
        <begin position="789"/>
        <end position="804"/>
    </location>
</feature>
<feature type="compositionally biased region" description="Basic and acidic residues" evidence="8">
    <location>
        <begin position="1122"/>
        <end position="1134"/>
    </location>
</feature>
<feature type="region of interest" description="Disordered" evidence="8">
    <location>
        <begin position="1"/>
        <end position="25"/>
    </location>
</feature>
<feature type="compositionally biased region" description="Low complexity" evidence="8">
    <location>
        <begin position="207"/>
        <end position="225"/>
    </location>
</feature>
<feature type="non-terminal residue" evidence="11">
    <location>
        <position position="1134"/>
    </location>
</feature>
<evidence type="ECO:0000256" key="4">
    <source>
        <dbReference type="ARBA" id="ARBA00022490"/>
    </source>
</evidence>
<feature type="compositionally biased region" description="Pro residues" evidence="8">
    <location>
        <begin position="621"/>
        <end position="637"/>
    </location>
</feature>
<keyword evidence="6" id="KW-0206">Cytoskeleton</keyword>
<dbReference type="InterPro" id="IPR000159">
    <property type="entry name" value="RA_dom"/>
</dbReference>
<feature type="region of interest" description="Disordered" evidence="8">
    <location>
        <begin position="612"/>
        <end position="1134"/>
    </location>
</feature>
<evidence type="ECO:0000313" key="11">
    <source>
        <dbReference type="EMBL" id="NXD97601.1"/>
    </source>
</evidence>
<dbReference type="PANTHER" id="PTHR11243:SF15">
    <property type="entry name" value="RAS-ASSOCIATED AND PLECKSTRIN HOMOLOGY DOMAINS-CONTAINING PROTEIN 1"/>
    <property type="match status" value="1"/>
</dbReference>
<evidence type="ECO:0000256" key="1">
    <source>
        <dbReference type="ARBA" id="ARBA00004202"/>
    </source>
</evidence>
<dbReference type="FunFam" id="3.10.20.90:FF:000027">
    <property type="entry name" value="Ras association (RalGDS/AF-6) and pleckstrin homology domains 1"/>
    <property type="match status" value="1"/>
</dbReference>
<dbReference type="FunFam" id="2.30.29.30:FF:000048">
    <property type="entry name" value="Ras association (RalGDS/AF-6) and pleckstrin homology domains 1"/>
    <property type="match status" value="1"/>
</dbReference>
<evidence type="ECO:0000256" key="5">
    <source>
        <dbReference type="ARBA" id="ARBA00023136"/>
    </source>
</evidence>
<feature type="region of interest" description="Disordered" evidence="8">
    <location>
        <begin position="169"/>
        <end position="229"/>
    </location>
</feature>
<feature type="domain" description="PH" evidence="9">
    <location>
        <begin position="400"/>
        <end position="509"/>
    </location>
</feature>
<feature type="compositionally biased region" description="Acidic residues" evidence="8">
    <location>
        <begin position="1"/>
        <end position="23"/>
    </location>
</feature>
<dbReference type="Proteomes" id="UP000541605">
    <property type="component" value="Unassembled WGS sequence"/>
</dbReference>
<gene>
    <name evidence="11" type="primary">Raph1</name>
    <name evidence="11" type="ORF">CHAPAP_R05764</name>
</gene>
<dbReference type="Pfam" id="PF00169">
    <property type="entry name" value="PH"/>
    <property type="match status" value="1"/>
</dbReference>
<feature type="compositionally biased region" description="Polar residues" evidence="8">
    <location>
        <begin position="1033"/>
        <end position="1043"/>
    </location>
</feature>
<dbReference type="SMART" id="SM00314">
    <property type="entry name" value="RA"/>
    <property type="match status" value="1"/>
</dbReference>
<keyword evidence="3" id="KW-1003">Cell membrane</keyword>
<proteinExistence type="inferred from homology"/>
<evidence type="ECO:0000256" key="2">
    <source>
        <dbReference type="ARBA" id="ARBA00004245"/>
    </source>
</evidence>
<protein>
    <submittedName>
        <fullName evidence="11">RAPH1 protein</fullName>
    </submittedName>
</protein>
<feature type="compositionally biased region" description="Pro residues" evidence="8">
    <location>
        <begin position="654"/>
        <end position="673"/>
    </location>
</feature>
<comment type="subcellular location">
    <subcellularLocation>
        <location evidence="1">Cell membrane</location>
        <topology evidence="1">Peripheral membrane protein</topology>
    </subcellularLocation>
    <subcellularLocation>
        <location evidence="2">Cytoplasm</location>
        <location evidence="2">Cytoskeleton</location>
    </subcellularLocation>
</comment>
<feature type="compositionally biased region" description="Pro residues" evidence="8">
    <location>
        <begin position="805"/>
        <end position="835"/>
    </location>
</feature>
<dbReference type="InterPro" id="IPR039665">
    <property type="entry name" value="PH_APBB1IP"/>
</dbReference>
<feature type="compositionally biased region" description="Polar residues" evidence="8">
    <location>
        <begin position="641"/>
        <end position="652"/>
    </location>
</feature>
<feature type="compositionally biased region" description="Polar residues" evidence="8">
    <location>
        <begin position="860"/>
        <end position="871"/>
    </location>
</feature>
<comment type="caution">
    <text evidence="11">The sequence shown here is derived from an EMBL/GenBank/DDBJ whole genome shotgun (WGS) entry which is preliminary data.</text>
</comment>
<feature type="compositionally biased region" description="Low complexity" evidence="8">
    <location>
        <begin position="539"/>
        <end position="555"/>
    </location>
</feature>
<dbReference type="InterPro" id="IPR039664">
    <property type="entry name" value="GRB/APBB1IP"/>
</dbReference>
<dbReference type="GO" id="GO:0005886">
    <property type="term" value="C:plasma membrane"/>
    <property type="evidence" value="ECO:0007669"/>
    <property type="project" value="UniProtKB-SubCell"/>
</dbReference>
<feature type="compositionally biased region" description="Low complexity" evidence="8">
    <location>
        <begin position="836"/>
        <end position="852"/>
    </location>
</feature>
<feature type="compositionally biased region" description="Polar residues" evidence="8">
    <location>
        <begin position="556"/>
        <end position="573"/>
    </location>
</feature>
<organism evidence="11 12">
    <name type="scientific">Chaetorhynchus papuensis</name>
    <name type="common">pygmy drongo</name>
    <dbReference type="NCBI Taxonomy" id="254446"/>
    <lineage>
        <taxon>Eukaryota</taxon>
        <taxon>Metazoa</taxon>
        <taxon>Chordata</taxon>
        <taxon>Craniata</taxon>
        <taxon>Vertebrata</taxon>
        <taxon>Euteleostomi</taxon>
        <taxon>Archelosauria</taxon>
        <taxon>Archosauria</taxon>
        <taxon>Dinosauria</taxon>
        <taxon>Saurischia</taxon>
        <taxon>Theropoda</taxon>
        <taxon>Coelurosauria</taxon>
        <taxon>Aves</taxon>
        <taxon>Neognathae</taxon>
        <taxon>Neoaves</taxon>
        <taxon>Telluraves</taxon>
        <taxon>Australaves</taxon>
        <taxon>Passeriformes</taxon>
        <taxon>Rhipiduridae</taxon>
        <taxon>Chaetorhynchus</taxon>
    </lineage>
</organism>
<dbReference type="PANTHER" id="PTHR11243">
    <property type="entry name" value="GROWTH FACTOR RECEPTOR-BOUND PROTEIN"/>
    <property type="match status" value="1"/>
</dbReference>
<dbReference type="InterPro" id="IPR029071">
    <property type="entry name" value="Ubiquitin-like_domsf"/>
</dbReference>
<dbReference type="GO" id="GO:0005829">
    <property type="term" value="C:cytosol"/>
    <property type="evidence" value="ECO:0007669"/>
    <property type="project" value="TreeGrafter"/>
</dbReference>
<evidence type="ECO:0000259" key="10">
    <source>
        <dbReference type="PROSITE" id="PS50200"/>
    </source>
</evidence>
<dbReference type="SMART" id="SM00233">
    <property type="entry name" value="PH"/>
    <property type="match status" value="1"/>
</dbReference>
<sequence>MEQLSDEELDHGAEEDSDKEDQDLDKMFGAWLGELDKLTQSLDADKPVAPVKRSPLRQETNLANFSYRFSMYNLNEALNQGETVDLDALMADLCSIEQELSSIGSHSANNAAVKRLATEPRTQKPPAGRPSTKHGSVKGLSSSSAKVAKPSHANVSLDDITAQLEKASLSMDEAAQQSTAEDSKPVVSAQHRRTASAGTVSDAELRSISNSSRSSVTSAASSMDSLDIDKVTRPQELDLTSQGQPITEEEQAAKMKAEKIRVALEKIKEAQVKKLVIRVHMTDDSSKTMMVDERQTVRQVLDNLMDKSHCGYSLDWSLVETISELQMERIFEDHENLVENLLNWTRDSQNKLMFVERIEKYALFKNPQNYLLGKKETSEMADRNKEVLLEECFCGSSVTVPEIEGVLWLKEDGKKSWKKRYFLLRASGIYYVPKGKAKVSRDLVCFLQLDHVSVYYGQDYRNKYKAPTDYCLVLKHPQIQKKSQYIKYLCCDDVRTLHQWINGIRIAKYGKQLYMNYQEALKRTESAYDWTSLSSSSIKSGSSSSSLPESQSNHSNQSDSGVSDTQPAGHVRSQSIVSSMFSEAWKRGTQLEESSKARVEPAGRPFVSVAAPVSPQTKPAPCAPSVPQFTPPPPPPKIHQVQPNISQATVASSLPPPPPPVPAPPPPQAPPKPLMAALPPQPSGKAASPGVTHVTPPVTAPLPLAIKKQPSITSPQVPPLPPAPPGPTPPATFPKQQSFSVKPPPSPQSPVPSVVKQIVSQFPPPPTPPATEPQPLKPLPLSVAPQSPPAVKAKPKWQPAAAPSPDFPPPPPESSLVFPPPPPSPASSAGSPPPDKSGSPVKKAGKTSSPGGKKPPPTPQRNSSIKSTSSTEYHESKRPSVDRLVSKFAHSSEPSGSPSKESSPPPAPPKPGKLNLSGVSLPVVLPQGGIPAKASAPSVSGKEPVVEFPSPPSDSDFPPPPPEIDLPPPPVEIPSVFSGSTSPKVAVVNPQPQAWSKPSVKKAPPPTRPKRNDSTRLTQAEVAEPPGSAGPQVPTSPKSSLSVQPGFLADLNRTLQRKSITRHGSLSSARVSRTEPTATMDDMALPPPPPELLADQQKTSSFGGSHISGYATLRRGPPPAPPKRDQNTKLSRDW</sequence>
<dbReference type="GO" id="GO:0005856">
    <property type="term" value="C:cytoskeleton"/>
    <property type="evidence" value="ECO:0007669"/>
    <property type="project" value="UniProtKB-SubCell"/>
</dbReference>
<dbReference type="SUPFAM" id="SSF50729">
    <property type="entry name" value="PH domain-like"/>
    <property type="match status" value="1"/>
</dbReference>
<evidence type="ECO:0000259" key="9">
    <source>
        <dbReference type="PROSITE" id="PS50003"/>
    </source>
</evidence>
<feature type="compositionally biased region" description="Low complexity" evidence="8">
    <location>
        <begin position="751"/>
        <end position="761"/>
    </location>
</feature>
<dbReference type="CDD" id="cd16136">
    <property type="entry name" value="RA_MRL_Lpd"/>
    <property type="match status" value="1"/>
</dbReference>
<feature type="compositionally biased region" description="Pro residues" evidence="8">
    <location>
        <begin position="716"/>
        <end position="732"/>
    </location>
</feature>